<sequence length="107" mass="11928">MFFTGSRIPSSSRSSSSSMPDVDNSCAAATFSSTLYQIPAVKRISLLHNWTQIGQQQMLESYCGNSELTGTRPTGCSHKGSPPVYYYYIALLLMSRIEQTTTWFILK</sequence>
<name>A0AAQ3UHD7_PASNO</name>
<organism evidence="2 3">
    <name type="scientific">Paspalum notatum var. saurae</name>
    <dbReference type="NCBI Taxonomy" id="547442"/>
    <lineage>
        <taxon>Eukaryota</taxon>
        <taxon>Viridiplantae</taxon>
        <taxon>Streptophyta</taxon>
        <taxon>Embryophyta</taxon>
        <taxon>Tracheophyta</taxon>
        <taxon>Spermatophyta</taxon>
        <taxon>Magnoliopsida</taxon>
        <taxon>Liliopsida</taxon>
        <taxon>Poales</taxon>
        <taxon>Poaceae</taxon>
        <taxon>PACMAD clade</taxon>
        <taxon>Panicoideae</taxon>
        <taxon>Andropogonodae</taxon>
        <taxon>Paspaleae</taxon>
        <taxon>Paspalinae</taxon>
        <taxon>Paspalum</taxon>
    </lineage>
</organism>
<evidence type="ECO:0000313" key="3">
    <source>
        <dbReference type="Proteomes" id="UP001341281"/>
    </source>
</evidence>
<feature type="region of interest" description="Disordered" evidence="1">
    <location>
        <begin position="1"/>
        <end position="22"/>
    </location>
</feature>
<accession>A0AAQ3UHD7</accession>
<evidence type="ECO:0000313" key="2">
    <source>
        <dbReference type="EMBL" id="WVZ90187.1"/>
    </source>
</evidence>
<keyword evidence="3" id="KW-1185">Reference proteome</keyword>
<dbReference type="Proteomes" id="UP001341281">
    <property type="component" value="Chromosome 08"/>
</dbReference>
<dbReference type="AlphaFoldDB" id="A0AAQ3UHD7"/>
<evidence type="ECO:0000256" key="1">
    <source>
        <dbReference type="SAM" id="MobiDB-lite"/>
    </source>
</evidence>
<reference evidence="2 3" key="1">
    <citation type="submission" date="2024-02" db="EMBL/GenBank/DDBJ databases">
        <title>High-quality chromosome-scale genome assembly of Pensacola bahiagrass (Paspalum notatum Flugge var. saurae).</title>
        <authorList>
            <person name="Vega J.M."/>
            <person name="Podio M."/>
            <person name="Orjuela J."/>
            <person name="Siena L.A."/>
            <person name="Pessino S.C."/>
            <person name="Combes M.C."/>
            <person name="Mariac C."/>
            <person name="Albertini E."/>
            <person name="Pupilli F."/>
            <person name="Ortiz J.P.A."/>
            <person name="Leblanc O."/>
        </authorList>
    </citation>
    <scope>NUCLEOTIDE SEQUENCE [LARGE SCALE GENOMIC DNA]</scope>
    <source>
        <strain evidence="2">R1</strain>
        <tissue evidence="2">Leaf</tissue>
    </source>
</reference>
<feature type="compositionally biased region" description="Low complexity" evidence="1">
    <location>
        <begin position="1"/>
        <end position="18"/>
    </location>
</feature>
<protein>
    <submittedName>
        <fullName evidence="2">Uncharacterized protein</fullName>
    </submittedName>
</protein>
<gene>
    <name evidence="2" type="ORF">U9M48_036514</name>
</gene>
<proteinExistence type="predicted"/>
<dbReference type="EMBL" id="CP144752">
    <property type="protein sequence ID" value="WVZ90187.1"/>
    <property type="molecule type" value="Genomic_DNA"/>
</dbReference>